<feature type="coiled-coil region" evidence="10">
    <location>
        <begin position="918"/>
        <end position="952"/>
    </location>
</feature>
<dbReference type="GO" id="GO:0016459">
    <property type="term" value="C:myosin complex"/>
    <property type="evidence" value="ECO:0007669"/>
    <property type="project" value="UniProtKB-KW"/>
</dbReference>
<dbReference type="FunFam" id="1.10.10.820:FF:000001">
    <property type="entry name" value="Myosin heavy chain"/>
    <property type="match status" value="1"/>
</dbReference>
<dbReference type="InterPro" id="IPR036961">
    <property type="entry name" value="Kinesin_motor_dom_sf"/>
</dbReference>
<comment type="caution">
    <text evidence="14">The sequence shown here is derived from an EMBL/GenBank/DDBJ whole genome shotgun (WGS) entry which is preliminary data.</text>
</comment>
<accession>A0AAD8FTE9</accession>
<feature type="coiled-coil region" evidence="10">
    <location>
        <begin position="1275"/>
        <end position="1320"/>
    </location>
</feature>
<keyword evidence="8 9" id="KW-0009">Actin-binding</keyword>
<dbReference type="Gene3D" id="1.20.5.190">
    <property type="match status" value="3"/>
</dbReference>
<dbReference type="InterPro" id="IPR001609">
    <property type="entry name" value="Myosin_head_motor_dom-like"/>
</dbReference>
<dbReference type="Gene3D" id="3.40.850.10">
    <property type="entry name" value="Kinesin motor domain"/>
    <property type="match status" value="1"/>
</dbReference>
<keyword evidence="5 10" id="KW-0175">Coiled coil</keyword>
<dbReference type="Gene3D" id="1.10.10.820">
    <property type="match status" value="1"/>
</dbReference>
<feature type="region of interest" description="Disordered" evidence="11">
    <location>
        <begin position="599"/>
        <end position="633"/>
    </location>
</feature>
<evidence type="ECO:0000256" key="1">
    <source>
        <dbReference type="ARBA" id="ARBA00008314"/>
    </source>
</evidence>
<evidence type="ECO:0000256" key="2">
    <source>
        <dbReference type="ARBA" id="ARBA00022737"/>
    </source>
</evidence>
<dbReference type="Pfam" id="PF00612">
    <property type="entry name" value="IQ"/>
    <property type="match status" value="5"/>
</dbReference>
<protein>
    <submittedName>
        <fullName evidence="14">Unconventional myosin-Vb-like</fullName>
    </submittedName>
</protein>
<dbReference type="GO" id="GO:0007015">
    <property type="term" value="P:actin filament organization"/>
    <property type="evidence" value="ECO:0007669"/>
    <property type="project" value="TreeGrafter"/>
</dbReference>
<keyword evidence="4 9" id="KW-0067">ATP-binding</keyword>
<evidence type="ECO:0000256" key="8">
    <source>
        <dbReference type="ARBA" id="ARBA00023203"/>
    </source>
</evidence>
<reference evidence="14" key="1">
    <citation type="submission" date="2022-02" db="EMBL/GenBank/DDBJ databases">
        <title>Atlantic sturgeon de novo genome assembly.</title>
        <authorList>
            <person name="Stock M."/>
            <person name="Klopp C."/>
            <person name="Guiguen Y."/>
            <person name="Cabau C."/>
            <person name="Parinello H."/>
            <person name="Santidrian Yebra-Pimentel E."/>
            <person name="Kuhl H."/>
            <person name="Dirks R.P."/>
            <person name="Guessner J."/>
            <person name="Wuertz S."/>
            <person name="Du K."/>
            <person name="Schartl M."/>
        </authorList>
    </citation>
    <scope>NUCLEOTIDE SEQUENCE</scope>
    <source>
        <strain evidence="14">STURGEONOMICS-FGT-2020</strain>
        <tissue evidence="14">Whole blood</tissue>
    </source>
</reference>
<keyword evidence="2" id="KW-0677">Repeat</keyword>
<comment type="similarity">
    <text evidence="1 9">Belongs to the TRAFAC class myosin-kinesin ATPase superfamily. Myosin family.</text>
</comment>
<name>A0AAD8FTE9_ACIOX</name>
<evidence type="ECO:0000256" key="6">
    <source>
        <dbReference type="ARBA" id="ARBA00023123"/>
    </source>
</evidence>
<evidence type="ECO:0000256" key="11">
    <source>
        <dbReference type="SAM" id="MobiDB-lite"/>
    </source>
</evidence>
<feature type="region of interest" description="Disordered" evidence="11">
    <location>
        <begin position="1506"/>
        <end position="1532"/>
    </location>
</feature>
<dbReference type="GO" id="GO:0005737">
    <property type="term" value="C:cytoplasm"/>
    <property type="evidence" value="ECO:0007669"/>
    <property type="project" value="TreeGrafter"/>
</dbReference>
<dbReference type="CDD" id="cd01380">
    <property type="entry name" value="MYSc_Myo5"/>
    <property type="match status" value="1"/>
</dbReference>
<dbReference type="PROSITE" id="PS51456">
    <property type="entry name" value="MYOSIN_MOTOR"/>
    <property type="match status" value="1"/>
</dbReference>
<dbReference type="FunFam" id="1.20.58.530:FF:000002">
    <property type="entry name" value="Class V myosin"/>
    <property type="match status" value="1"/>
</dbReference>
<dbReference type="EMBL" id="JAGXEW010000046">
    <property type="protein sequence ID" value="KAK1152599.1"/>
    <property type="molecule type" value="Genomic_DNA"/>
</dbReference>
<feature type="domain" description="Myosin motor" evidence="13">
    <location>
        <begin position="70"/>
        <end position="766"/>
    </location>
</feature>
<feature type="region of interest" description="Disordered" evidence="11">
    <location>
        <begin position="991"/>
        <end position="1013"/>
    </location>
</feature>
<evidence type="ECO:0000256" key="9">
    <source>
        <dbReference type="PROSITE-ProRule" id="PRU00782"/>
    </source>
</evidence>
<keyword evidence="6 9" id="KW-0518">Myosin</keyword>
<evidence type="ECO:0000256" key="5">
    <source>
        <dbReference type="ARBA" id="ARBA00023054"/>
    </source>
</evidence>
<dbReference type="SMART" id="SM01132">
    <property type="entry name" value="DIL"/>
    <property type="match status" value="1"/>
</dbReference>
<dbReference type="PRINTS" id="PR00193">
    <property type="entry name" value="MYOSINHEAVY"/>
</dbReference>
<evidence type="ECO:0000259" key="13">
    <source>
        <dbReference type="PROSITE" id="PS51456"/>
    </source>
</evidence>
<dbReference type="Gene3D" id="1.20.58.530">
    <property type="match status" value="1"/>
</dbReference>
<dbReference type="InterPro" id="IPR000048">
    <property type="entry name" value="IQ_motif_EF-hand-BS"/>
</dbReference>
<feature type="domain" description="Dilute" evidence="12">
    <location>
        <begin position="1409"/>
        <end position="1685"/>
    </location>
</feature>
<dbReference type="GO" id="GO:0005524">
    <property type="term" value="F:ATP binding"/>
    <property type="evidence" value="ECO:0007669"/>
    <property type="project" value="UniProtKB-UniRule"/>
</dbReference>
<organism evidence="14 15">
    <name type="scientific">Acipenser oxyrinchus oxyrinchus</name>
    <dbReference type="NCBI Taxonomy" id="40147"/>
    <lineage>
        <taxon>Eukaryota</taxon>
        <taxon>Metazoa</taxon>
        <taxon>Chordata</taxon>
        <taxon>Craniata</taxon>
        <taxon>Vertebrata</taxon>
        <taxon>Euteleostomi</taxon>
        <taxon>Actinopterygii</taxon>
        <taxon>Chondrostei</taxon>
        <taxon>Acipenseriformes</taxon>
        <taxon>Acipenseridae</taxon>
        <taxon>Acipenser</taxon>
    </lineage>
</organism>
<dbReference type="GO" id="GO:0000146">
    <property type="term" value="F:microfilament motor activity"/>
    <property type="evidence" value="ECO:0007669"/>
    <property type="project" value="TreeGrafter"/>
</dbReference>
<dbReference type="GO" id="GO:0051015">
    <property type="term" value="F:actin filament binding"/>
    <property type="evidence" value="ECO:0007669"/>
    <property type="project" value="TreeGrafter"/>
</dbReference>
<dbReference type="PANTHER" id="PTHR13140">
    <property type="entry name" value="MYOSIN"/>
    <property type="match status" value="1"/>
</dbReference>
<feature type="binding site" evidence="9">
    <location>
        <begin position="164"/>
        <end position="171"/>
    </location>
    <ligand>
        <name>ATP</name>
        <dbReference type="ChEBI" id="CHEBI:30616"/>
    </ligand>
</feature>
<evidence type="ECO:0000259" key="12">
    <source>
        <dbReference type="PROSITE" id="PS51126"/>
    </source>
</evidence>
<evidence type="ECO:0000256" key="3">
    <source>
        <dbReference type="ARBA" id="ARBA00022741"/>
    </source>
</evidence>
<dbReference type="PROSITE" id="PS51126">
    <property type="entry name" value="DILUTE"/>
    <property type="match status" value="1"/>
</dbReference>
<dbReference type="GO" id="GO:0016020">
    <property type="term" value="C:membrane"/>
    <property type="evidence" value="ECO:0007669"/>
    <property type="project" value="TreeGrafter"/>
</dbReference>
<keyword evidence="7 9" id="KW-0505">Motor protein</keyword>
<dbReference type="SMART" id="SM00242">
    <property type="entry name" value="MYSc"/>
    <property type="match status" value="1"/>
</dbReference>
<keyword evidence="15" id="KW-1185">Reference proteome</keyword>
<dbReference type="InterPro" id="IPR036103">
    <property type="entry name" value="MYSc_Myo5"/>
</dbReference>
<dbReference type="Gene3D" id="1.20.120.720">
    <property type="entry name" value="Myosin VI head, motor domain, U50 subdomain"/>
    <property type="match status" value="1"/>
</dbReference>
<evidence type="ECO:0000313" key="14">
    <source>
        <dbReference type="EMBL" id="KAK1152599.1"/>
    </source>
</evidence>
<dbReference type="Pfam" id="PF01843">
    <property type="entry name" value="DIL"/>
    <property type="match status" value="1"/>
</dbReference>
<dbReference type="InterPro" id="IPR027417">
    <property type="entry name" value="P-loop_NTPase"/>
</dbReference>
<feature type="region of interest" description="Disordered" evidence="11">
    <location>
        <begin position="1321"/>
        <end position="1344"/>
    </location>
</feature>
<evidence type="ECO:0000256" key="4">
    <source>
        <dbReference type="ARBA" id="ARBA00022840"/>
    </source>
</evidence>
<dbReference type="PROSITE" id="PS50096">
    <property type="entry name" value="IQ"/>
    <property type="match status" value="5"/>
</dbReference>
<dbReference type="CDD" id="cd15470">
    <property type="entry name" value="Myo5_CBD"/>
    <property type="match status" value="1"/>
</dbReference>
<evidence type="ECO:0000313" key="15">
    <source>
        <dbReference type="Proteomes" id="UP001230051"/>
    </source>
</evidence>
<feature type="region of interest" description="Actin-binding" evidence="9">
    <location>
        <begin position="645"/>
        <end position="667"/>
    </location>
</feature>
<dbReference type="InterPro" id="IPR002710">
    <property type="entry name" value="Dilute_dom"/>
</dbReference>
<sequence>MSAADLYTKLTRVWVPDPEQVWVPAQLSHDYQDGDDCLHLQLSDGTEVQYAVAPGPPPGLPPLRNPDILEGENDLTALSYLHEPAVLHNLRVRFLDYSSIYTYCGIILVAINPYEQLPIYGEDVIDAYSGQNMADMDPHIFSVAEEAYRQMAREEQNQSIIISGESGAGKTVSAKFTMRYFAAVGGSARETSVEERVLESNPIMEAIGNAKTTRNDNSSRFGKYIEIGFGRKGDIIGANMRTYLLEKSRVVFQTTEERNYHIFYQLCASRHLPELSALGLRRAEEFQYMSQGGNAQIPGTDDAADLERTRNSFSVLGVRPGLQMELFRILAAILHLGNVRIQSSGRDGERCSVNAEDRSLHLFCQLLAVERSQMAHWLCHRRLTVAGELLVKPMGWQQACEARDALSKHVYGQLFTWTVGRLNAALRAQRRQPHSFIGVLDIYGFETFEKNSFEQFCINYANEKLQQQFNRHVFQLEQEEYLREEIPWTRIEFSDNQPCIELIEGKLGVLDLLDEECRMPRGSDESWAQKLYERHQNQNPHFSKPRLSNTAFIILHFADTVQYECDGFLDKNRDTVFEEPINILKASKSELVAELFQDDSGGDGPPLPGVTTAVPNGSLRSSRKGGSTARREHKQTVGFQFRQSLQLLMETLNSTTPHYVRCIKPNDLKQPFLFDPKRAVQQLRACGVLETIRISAAGYPSRWTYPEFFKRYRVMMQCRDPGLEDRQAACRATLGSLIPDPDKYRFGKTKIFFRAGQVALLEKLRASRLRAACVEVQRRVRGWLERRRYQHTRQAALTLQNYTRGWLARRLAHCLRYTRAALVLQKSYRMVQVRRLYLLIRSAAVTIQAFARGALARCLYRQLRAERKAVLLQARVRGWSARRAFLRVRGAVLYLQCCYRRMRARRELKQRRMEARSVEHYRQLNKGMEVKLMQLQRRADEQSRESSHLKERLSQEQAAHCTELARLQGELSRLAGSAQDEARSTALAQELSALRGEREREREERRSAEQRAAQEITRLTQAVESLQREKAALIQEREKLNTSLQEHERAREERLSQQVALVSSGLRAELEEERGRYQGLLKEFSRLEQRYENLKDEMTFSERFLGHRRNASSQSLILDISPPIPASEREARTSVTSPERERRVTVTSPELERRVTMTSPERVRRVTVTSPELERRPMSCLCSPQDSLLKAVGLFKDGRMREEDLRHAYDAVRVANKFLESQLVSQRQKWDSEMEALRLQVGAQREEVDRQSQALAHTLTLPPETGLQLGLQEQLARLAADNLELMEQVESQEQELMEQVESQEQVSRRLRRELHSLKQAGWGSAGPARGTEVLSGGNATPTPHKEAKLQGLLECRREDEARLIKNLITGLRPEVTRTLTPGLPAHILFLCMRQADWRGEEQRARALCTATVTAIKGALKKHSDDFELAAFWLSNTCLLMHLLRQFSPGESSQTDEQTLLTFDPSDLRKALSDLSIQTYQQLIRIAESRLQPMIVPAMLESETIPGLSSGGKSLGSHKRAASGAREKGEGVQPHTMDSLLRELNSLHHTLSHQALHPEVCRQAFRQISHLLTATTLNNLLLRKDMCSWSKGLQIRYNVSQLEDWLRGRSLQLGGAVDSLEPLIQAAQLLQVSKRSESDARAIEETCTALSPPQIVKILSLYTPLNEFEERVTLNFIRSVQALLNERPRGKARQLLMDVRHVFPVTFPPSLSLSPSQQPEQLQIPDSLNLAFLRRV</sequence>
<dbReference type="Pfam" id="PF00063">
    <property type="entry name" value="Myosin_head"/>
    <property type="match status" value="1"/>
</dbReference>
<dbReference type="SUPFAM" id="SSF52540">
    <property type="entry name" value="P-loop containing nucleoside triphosphate hydrolases"/>
    <property type="match status" value="2"/>
</dbReference>
<evidence type="ECO:0000256" key="7">
    <source>
        <dbReference type="ARBA" id="ARBA00023175"/>
    </source>
</evidence>
<feature type="compositionally biased region" description="Basic and acidic residues" evidence="11">
    <location>
        <begin position="995"/>
        <end position="1009"/>
    </location>
</feature>
<dbReference type="SMART" id="SM00015">
    <property type="entry name" value="IQ"/>
    <property type="match status" value="6"/>
</dbReference>
<dbReference type="PANTHER" id="PTHR13140:SF853">
    <property type="entry name" value="UNCONVENTIONAL MYOSIN-VB ISOFORM X2"/>
    <property type="match status" value="1"/>
</dbReference>
<dbReference type="Gene3D" id="6.20.240.20">
    <property type="match status" value="1"/>
</dbReference>
<dbReference type="Proteomes" id="UP001230051">
    <property type="component" value="Unassembled WGS sequence"/>
</dbReference>
<gene>
    <name evidence="14" type="primary">Myo5b</name>
    <name evidence="14" type="ORF">AOXY_G31297</name>
</gene>
<keyword evidence="3 9" id="KW-0547">Nucleotide-binding</keyword>
<proteinExistence type="inferred from homology"/>
<evidence type="ECO:0000256" key="10">
    <source>
        <dbReference type="SAM" id="Coils"/>
    </source>
</evidence>